<evidence type="ECO:0000313" key="2">
    <source>
        <dbReference type="EMBL" id="CBL18331.1"/>
    </source>
</evidence>
<evidence type="ECO:0000259" key="1">
    <source>
        <dbReference type="Pfam" id="PF14534"/>
    </source>
</evidence>
<organism evidence="2 3">
    <name type="scientific">Ruminococcus champanellensis (strain DSM 18848 / JCM 17042 / KCTC 15320 / 18P13)</name>
    <dbReference type="NCBI Taxonomy" id="213810"/>
    <lineage>
        <taxon>Bacteria</taxon>
        <taxon>Bacillati</taxon>
        <taxon>Bacillota</taxon>
        <taxon>Clostridia</taxon>
        <taxon>Eubacteriales</taxon>
        <taxon>Oscillospiraceae</taxon>
        <taxon>Ruminococcus</taxon>
    </lineage>
</organism>
<keyword evidence="3" id="KW-1185">Reference proteome</keyword>
<sequence length="118" mass="13529">MAYIYELEVRMWEAAKHRDPEAFLEVVSPDAVMVCGGQRCTGAEYARIIPEFDCASFILEQFEIVNQDVDSVQVHYVVRTQVSDPANQELAGTFRVTTTWRNIEGNWKAVFNMDHRIG</sequence>
<dbReference type="PATRIC" id="fig|213810.4.peg.2230"/>
<accession>D4LFD6</accession>
<feature type="domain" description="DUF4440" evidence="1">
    <location>
        <begin position="6"/>
        <end position="108"/>
    </location>
</feature>
<dbReference type="EMBL" id="FP929052">
    <property type="protein sequence ID" value="CBL18331.1"/>
    <property type="molecule type" value="Genomic_DNA"/>
</dbReference>
<dbReference type="Proteomes" id="UP000007054">
    <property type="component" value="Chromosome"/>
</dbReference>
<dbReference type="AlphaFoldDB" id="D4LFD6"/>
<dbReference type="SUPFAM" id="SSF54427">
    <property type="entry name" value="NTF2-like"/>
    <property type="match status" value="1"/>
</dbReference>
<proteinExistence type="predicted"/>
<dbReference type="InterPro" id="IPR032710">
    <property type="entry name" value="NTF2-like_dom_sf"/>
</dbReference>
<dbReference type="GeneID" id="83156985"/>
<dbReference type="OrthoDB" id="1862202at2"/>
<dbReference type="HOGENOM" id="CLU_2071417_0_0_9"/>
<reference evidence="2" key="2">
    <citation type="submission" date="2010-03" db="EMBL/GenBank/DDBJ databases">
        <authorList>
            <person name="Pajon A."/>
        </authorList>
    </citation>
    <scope>NUCLEOTIDE SEQUENCE</scope>
    <source>
        <strain evidence="2">Type strain: 18P13</strain>
    </source>
</reference>
<name>D4LFD6_RUMC1</name>
<dbReference type="KEGG" id="rch:RUM_23390"/>
<gene>
    <name evidence="2" type="ordered locus">RUM_23390</name>
</gene>
<dbReference type="RefSeq" id="WP_015559237.1">
    <property type="nucleotide sequence ID" value="NC_021039.1"/>
</dbReference>
<evidence type="ECO:0000313" key="3">
    <source>
        <dbReference type="Proteomes" id="UP000007054"/>
    </source>
</evidence>
<protein>
    <recommendedName>
        <fullName evidence="1">DUF4440 domain-containing protein</fullName>
    </recommendedName>
</protein>
<dbReference type="BioCyc" id="RCHA213810:RUM_RS11375-MONOMER"/>
<dbReference type="Gene3D" id="3.10.450.50">
    <property type="match status" value="1"/>
</dbReference>
<reference evidence="2" key="1">
    <citation type="submission" date="2010-03" db="EMBL/GenBank/DDBJ databases">
        <title>The genome sequence of Ruminococcus sp. 18P13.</title>
        <authorList>
            <consortium name="metaHIT consortium -- http://www.metahit.eu/"/>
            <person name="Pajon A."/>
            <person name="Turner K."/>
            <person name="Parkhill J."/>
            <person name="Bernalier A."/>
        </authorList>
    </citation>
    <scope>NUCLEOTIDE SEQUENCE [LARGE SCALE GENOMIC DNA]</scope>
    <source>
        <strain evidence="2">Type strain: 18P13</strain>
    </source>
</reference>
<dbReference type="Pfam" id="PF14534">
    <property type="entry name" value="DUF4440"/>
    <property type="match status" value="1"/>
</dbReference>
<dbReference type="InterPro" id="IPR027843">
    <property type="entry name" value="DUF4440"/>
</dbReference>